<feature type="domain" description="Orn/DAP/Arg decarboxylase 2 N-terminal" evidence="4">
    <location>
        <begin position="20"/>
        <end position="210"/>
    </location>
</feature>
<dbReference type="EMBL" id="AWXA01000050">
    <property type="protein sequence ID" value="ERT57892.1"/>
    <property type="molecule type" value="Genomic_DNA"/>
</dbReference>
<evidence type="ECO:0000256" key="2">
    <source>
        <dbReference type="ARBA" id="ARBA00022898"/>
    </source>
</evidence>
<dbReference type="Gene3D" id="2.40.37.10">
    <property type="entry name" value="Lyase, Ornithine Decarboxylase, Chain A, domain 1"/>
    <property type="match status" value="1"/>
</dbReference>
<dbReference type="PANTHER" id="PTHR43727">
    <property type="entry name" value="DIAMINOPIMELATE DECARBOXYLASE"/>
    <property type="match status" value="1"/>
</dbReference>
<dbReference type="STRING" id="1111454.HMPREF1250_0069"/>
<dbReference type="SUPFAM" id="SSF50621">
    <property type="entry name" value="Alanine racemase C-terminal domain-like"/>
    <property type="match status" value="1"/>
</dbReference>
<evidence type="ECO:0000259" key="3">
    <source>
        <dbReference type="Pfam" id="PF00278"/>
    </source>
</evidence>
<evidence type="ECO:0000259" key="4">
    <source>
        <dbReference type="Pfam" id="PF02784"/>
    </source>
</evidence>
<dbReference type="RefSeq" id="WP_023054276.1">
    <property type="nucleotide sequence ID" value="NZ_AWXA01000050.1"/>
</dbReference>
<dbReference type="AlphaFoldDB" id="U7UEN0"/>
<dbReference type="InterPro" id="IPR009006">
    <property type="entry name" value="Ala_racemase/Decarboxylase_C"/>
</dbReference>
<name>U7UEN0_9FIRM</name>
<dbReference type="PANTHER" id="PTHR43727:SF2">
    <property type="entry name" value="GROUP IV DECARBOXYLASE"/>
    <property type="match status" value="1"/>
</dbReference>
<dbReference type="Proteomes" id="UP000017090">
    <property type="component" value="Unassembled WGS sequence"/>
</dbReference>
<keyword evidence="2" id="KW-0663">Pyridoxal phosphate</keyword>
<dbReference type="GO" id="GO:0008836">
    <property type="term" value="F:diaminopimelate decarboxylase activity"/>
    <property type="evidence" value="ECO:0007669"/>
    <property type="project" value="TreeGrafter"/>
</dbReference>
<dbReference type="OrthoDB" id="9802241at2"/>
<dbReference type="Gene3D" id="3.20.20.10">
    <property type="entry name" value="Alanine racemase"/>
    <property type="match status" value="1"/>
</dbReference>
<dbReference type="PATRIC" id="fig|1111454.3.peg.1806"/>
<comment type="caution">
    <text evidence="5">The sequence shown here is derived from an EMBL/GenBank/DDBJ whole genome shotgun (WGS) entry which is preliminary data.</text>
</comment>
<proteinExistence type="predicted"/>
<dbReference type="InterPro" id="IPR029066">
    <property type="entry name" value="PLP-binding_barrel"/>
</dbReference>
<gene>
    <name evidence="5" type="ORF">HMPREF1250_0069</name>
</gene>
<keyword evidence="6" id="KW-1185">Reference proteome</keyword>
<sequence length="423" mass="45785">MGQSFIRDHAPCYIYDQACITARCLQLKAALPGLSVLYSVKANPYPPVVKAVLSQVFGADAASAREVELALSQGAVPDRIFYSSPGKSDEDICRVWGKCVFVADSLGEVERLAAAAAARREILSIGLRIQPQRSFDRGLAGPAPFGIDEKLLPQLAAIVKQWPQVRITGIHVHLRSQVLDAVRIGAYYRACYELAERVSALFGVVLQYFSVLAAAVSDICARNTAALQAKLYIESGRFLTCTAGTYYTPIIDKKICGGKTYLVVQNALNGFLRPVIVRFVRQLAQDAEPAGMEPLFTTYDSSRVFLLSDVKEMERVTVVGNLCMALDILCEDVVLPKAAAGDILAFSHAGSYGRTLSPLFFSSAGDVGEPACHGGGGAPGDGRLAAWLGKQRYSALRRYGSEFHLPTLWCACAIYPVMKSKQS</sequence>
<evidence type="ECO:0000313" key="6">
    <source>
        <dbReference type="Proteomes" id="UP000017090"/>
    </source>
</evidence>
<dbReference type="eggNOG" id="COG0019">
    <property type="taxonomic scope" value="Bacteria"/>
</dbReference>
<organism evidence="5 6">
    <name type="scientific">Megasphaera vaginalis</name>
    <name type="common">ex Srinivasan et al. 2021</name>
    <dbReference type="NCBI Taxonomy" id="1111454"/>
    <lineage>
        <taxon>Bacteria</taxon>
        <taxon>Bacillati</taxon>
        <taxon>Bacillota</taxon>
        <taxon>Negativicutes</taxon>
        <taxon>Veillonellales</taxon>
        <taxon>Veillonellaceae</taxon>
        <taxon>Megasphaera</taxon>
    </lineage>
</organism>
<comment type="cofactor">
    <cofactor evidence="1">
        <name>pyridoxal 5'-phosphate</name>
        <dbReference type="ChEBI" id="CHEBI:597326"/>
    </cofactor>
</comment>
<reference evidence="5 6" key="1">
    <citation type="submission" date="2013-09" db="EMBL/GenBank/DDBJ databases">
        <authorList>
            <person name="Durkin A.S."/>
            <person name="Haft D.R."/>
            <person name="McCorrison J."/>
            <person name="Torralba M."/>
            <person name="Gillis M."/>
            <person name="Haft D.H."/>
            <person name="Methe B."/>
            <person name="Sutton G."/>
            <person name="Nelson K.E."/>
        </authorList>
    </citation>
    <scope>NUCLEOTIDE SEQUENCE [LARGE SCALE GENOMIC DNA]</scope>
    <source>
        <strain evidence="5 6">BV3C16-1</strain>
    </source>
</reference>
<dbReference type="GO" id="GO:0009089">
    <property type="term" value="P:lysine biosynthetic process via diaminopimelate"/>
    <property type="evidence" value="ECO:0007669"/>
    <property type="project" value="TreeGrafter"/>
</dbReference>
<protein>
    <submittedName>
        <fullName evidence="5">Pyridoxal-dependent decarboxylase, pyridoxal-binding domain protein</fullName>
    </submittedName>
</protein>
<dbReference type="SUPFAM" id="SSF51419">
    <property type="entry name" value="PLP-binding barrel"/>
    <property type="match status" value="1"/>
</dbReference>
<feature type="domain" description="Orn/DAP/Arg decarboxylase 2 C-terminal" evidence="3">
    <location>
        <begin position="12"/>
        <end position="350"/>
    </location>
</feature>
<dbReference type="Pfam" id="PF00278">
    <property type="entry name" value="Orn_DAP_Arg_deC"/>
    <property type="match status" value="1"/>
</dbReference>
<evidence type="ECO:0000256" key="1">
    <source>
        <dbReference type="ARBA" id="ARBA00001933"/>
    </source>
</evidence>
<evidence type="ECO:0000313" key="5">
    <source>
        <dbReference type="EMBL" id="ERT57892.1"/>
    </source>
</evidence>
<dbReference type="Pfam" id="PF02784">
    <property type="entry name" value="Orn_Arg_deC_N"/>
    <property type="match status" value="1"/>
</dbReference>
<dbReference type="InterPro" id="IPR022644">
    <property type="entry name" value="De-COase2_N"/>
</dbReference>
<accession>U7UEN0</accession>
<dbReference type="InterPro" id="IPR022643">
    <property type="entry name" value="De-COase2_C"/>
</dbReference>